<proteinExistence type="predicted"/>
<feature type="transmembrane region" description="Helical" evidence="6">
    <location>
        <begin position="66"/>
        <end position="88"/>
    </location>
</feature>
<evidence type="ECO:0000313" key="10">
    <source>
        <dbReference type="Proteomes" id="UP000614058"/>
    </source>
</evidence>
<feature type="transmembrane region" description="Helical" evidence="6">
    <location>
        <begin position="280"/>
        <end position="297"/>
    </location>
</feature>
<feature type="transmembrane region" description="Helical" evidence="6">
    <location>
        <begin position="135"/>
        <end position="153"/>
    </location>
</feature>
<dbReference type="PANTHER" id="PTHR37821:SF1">
    <property type="entry name" value="AMINO ACID TRANSPORTER YUIF-RELATED"/>
    <property type="match status" value="1"/>
</dbReference>
<feature type="transmembrane region" description="Helical" evidence="6">
    <location>
        <begin position="109"/>
        <end position="129"/>
    </location>
</feature>
<reference evidence="9 10" key="1">
    <citation type="journal article" date="2021" name="Pathogens">
        <title>Isolation and Characterization of Kingella bonacorsii sp. nov., A Novel Kingella Species Detected in a Stable Periodontitis Subject.</title>
        <authorList>
            <person name="Antezack A."/>
            <person name="Boxberger M."/>
            <person name="Rolland C."/>
            <person name="Monnet-Corti V."/>
            <person name="La Scola B."/>
        </authorList>
    </citation>
    <scope>NUCLEOTIDE SEQUENCE [LARGE SCALE GENOMIC DNA]</scope>
    <source>
        <strain evidence="9 10">Marseille-Q4569</strain>
    </source>
</reference>
<keyword evidence="2" id="KW-1003">Cell membrane</keyword>
<evidence type="ECO:0000256" key="2">
    <source>
        <dbReference type="ARBA" id="ARBA00022475"/>
    </source>
</evidence>
<comment type="caution">
    <text evidence="9">The sequence shown here is derived from an EMBL/GenBank/DDBJ whole genome shotgun (WGS) entry which is preliminary data.</text>
</comment>
<feature type="transmembrane region" description="Helical" evidence="6">
    <location>
        <begin position="381"/>
        <end position="407"/>
    </location>
</feature>
<feature type="domain" description="Na+/H+ antiporter NhaC-like C-terminal" evidence="7">
    <location>
        <begin position="166"/>
        <end position="454"/>
    </location>
</feature>
<keyword evidence="4 6" id="KW-1133">Transmembrane helix</keyword>
<keyword evidence="5 6" id="KW-0472">Membrane</keyword>
<gene>
    <name evidence="9" type="ORF">JDW22_05250</name>
</gene>
<keyword evidence="10" id="KW-1185">Reference proteome</keyword>
<name>A0ABS1BRU8_9NEIS</name>
<sequence length="460" mass="48370">MNAVIIGVLVMLVLSVSRIHVVLSLVIGAFAAGLAAGLPLSDVSDAAGNVVTKGVMSHFQDGLANGATIALSYAMLGAFAMAITHSGLPQQMAGAMIRRISTNQTQDTIPSGINGVKWGLLLALLAMGVMSQNVVPIHIAFIPMIVPPLLLVFNRLYIDRRLLACVMTFGLVTTYMFLPYGFGAIFLNKILLGNIEKAGMSVQHIHVMEAMAIPALGMVAGLLLAFVHYRKPRVYQNQQVDVDAASEAAGQPVVSSYRSAVAAVAILVCFAIQLVYKDALMLGALLGFAVFMMLGVVRRSEADSVFNRGMQMMAMVGFIMIAAQGFAEVMKATGQIEPLVQASATMFAGNKTMAAFAMLMVGLLITMGIGSSFSTLPIITAIYVPLCVSLGFSPMATVAIIGTAGALGDAGSPASDSTLGPTMGLNVDGQHDHMRDSVIPTFIHYNIPLFIAGWIAAVVL</sequence>
<dbReference type="PANTHER" id="PTHR37821">
    <property type="entry name" value="AMINO ACID TRANSPORTER YUIF-RELATED"/>
    <property type="match status" value="1"/>
</dbReference>
<dbReference type="Pfam" id="PF13726">
    <property type="entry name" value="Na_H_antiport_2"/>
    <property type="match status" value="1"/>
</dbReference>
<organism evidence="9 10">
    <name type="scientific">Kingella bonacorsii</name>
    <dbReference type="NCBI Taxonomy" id="2796361"/>
    <lineage>
        <taxon>Bacteria</taxon>
        <taxon>Pseudomonadati</taxon>
        <taxon>Pseudomonadota</taxon>
        <taxon>Betaproteobacteria</taxon>
        <taxon>Neisseriales</taxon>
        <taxon>Neisseriaceae</taxon>
        <taxon>Kingella</taxon>
    </lineage>
</organism>
<evidence type="ECO:0000313" key="9">
    <source>
        <dbReference type="EMBL" id="MBK0396006.1"/>
    </source>
</evidence>
<dbReference type="InterPro" id="IPR018461">
    <property type="entry name" value="Na/H_Antiport_NhaC-like_C"/>
</dbReference>
<evidence type="ECO:0000259" key="8">
    <source>
        <dbReference type="Pfam" id="PF13726"/>
    </source>
</evidence>
<evidence type="ECO:0000256" key="6">
    <source>
        <dbReference type="SAM" id="Phobius"/>
    </source>
</evidence>
<evidence type="ECO:0000256" key="1">
    <source>
        <dbReference type="ARBA" id="ARBA00004651"/>
    </source>
</evidence>
<accession>A0ABS1BRU8</accession>
<feature type="transmembrane region" description="Helical" evidence="6">
    <location>
        <begin position="442"/>
        <end position="459"/>
    </location>
</feature>
<dbReference type="InterPro" id="IPR032813">
    <property type="entry name" value="Na_H_antiport_N"/>
</dbReference>
<evidence type="ECO:0000256" key="4">
    <source>
        <dbReference type="ARBA" id="ARBA00022989"/>
    </source>
</evidence>
<feature type="transmembrane region" description="Helical" evidence="6">
    <location>
        <begin position="309"/>
        <end position="327"/>
    </location>
</feature>
<dbReference type="Pfam" id="PF03553">
    <property type="entry name" value="Na_H_antiporter"/>
    <property type="match status" value="1"/>
</dbReference>
<protein>
    <submittedName>
        <fullName evidence="9">TRAP transporter large permease subunit</fullName>
    </submittedName>
</protein>
<feature type="transmembrane region" description="Helical" evidence="6">
    <location>
        <begin position="162"/>
        <end position="187"/>
    </location>
</feature>
<feature type="transmembrane region" description="Helical" evidence="6">
    <location>
        <begin position="256"/>
        <end position="274"/>
    </location>
</feature>
<feature type="domain" description="Putative Na+/H+ antiporter N-terminal" evidence="8">
    <location>
        <begin position="2"/>
        <end position="99"/>
    </location>
</feature>
<comment type="subcellular location">
    <subcellularLocation>
        <location evidence="1">Cell membrane</location>
        <topology evidence="1">Multi-pass membrane protein</topology>
    </subcellularLocation>
</comment>
<dbReference type="Proteomes" id="UP000614058">
    <property type="component" value="Unassembled WGS sequence"/>
</dbReference>
<feature type="transmembrane region" description="Helical" evidence="6">
    <location>
        <begin position="207"/>
        <end position="229"/>
    </location>
</feature>
<dbReference type="GeneID" id="84907353"/>
<evidence type="ECO:0000256" key="5">
    <source>
        <dbReference type="ARBA" id="ARBA00023136"/>
    </source>
</evidence>
<evidence type="ECO:0000259" key="7">
    <source>
        <dbReference type="Pfam" id="PF03553"/>
    </source>
</evidence>
<evidence type="ECO:0000256" key="3">
    <source>
        <dbReference type="ARBA" id="ARBA00022692"/>
    </source>
</evidence>
<dbReference type="InterPro" id="IPR052576">
    <property type="entry name" value="AA_Transporter-Related"/>
</dbReference>
<dbReference type="RefSeq" id="WP_003793413.1">
    <property type="nucleotide sequence ID" value="NZ_JAEHNZ010000002.1"/>
</dbReference>
<feature type="transmembrane region" description="Helical" evidence="6">
    <location>
        <begin position="347"/>
        <end position="369"/>
    </location>
</feature>
<keyword evidence="3 6" id="KW-0812">Transmembrane</keyword>
<dbReference type="EMBL" id="JAEHNZ010000002">
    <property type="protein sequence ID" value="MBK0396006.1"/>
    <property type="molecule type" value="Genomic_DNA"/>
</dbReference>